<feature type="coiled-coil region" evidence="1">
    <location>
        <begin position="152"/>
        <end position="297"/>
    </location>
</feature>
<reference evidence="2" key="1">
    <citation type="journal article" date="2016" name="Insect Biochem. Mol. Biol.">
        <title>Multifaceted biological insights from a draft genome sequence of the tobacco hornworm moth, Manduca sexta.</title>
        <authorList>
            <person name="Kanost M.R."/>
            <person name="Arrese E.L."/>
            <person name="Cao X."/>
            <person name="Chen Y.R."/>
            <person name="Chellapilla S."/>
            <person name="Goldsmith M.R."/>
            <person name="Grosse-Wilde E."/>
            <person name="Heckel D.G."/>
            <person name="Herndon N."/>
            <person name="Jiang H."/>
            <person name="Papanicolaou A."/>
            <person name="Qu J."/>
            <person name="Soulages J.L."/>
            <person name="Vogel H."/>
            <person name="Walters J."/>
            <person name="Waterhouse R.M."/>
            <person name="Ahn S.J."/>
            <person name="Almeida F.C."/>
            <person name="An C."/>
            <person name="Aqrawi P."/>
            <person name="Bretschneider A."/>
            <person name="Bryant W.B."/>
            <person name="Bucks S."/>
            <person name="Chao H."/>
            <person name="Chevignon G."/>
            <person name="Christen J.M."/>
            <person name="Clarke D.F."/>
            <person name="Dittmer N.T."/>
            <person name="Ferguson L.C.F."/>
            <person name="Garavelou S."/>
            <person name="Gordon K.H.J."/>
            <person name="Gunaratna R.T."/>
            <person name="Han Y."/>
            <person name="Hauser F."/>
            <person name="He Y."/>
            <person name="Heidel-Fischer H."/>
            <person name="Hirsh A."/>
            <person name="Hu Y."/>
            <person name="Jiang H."/>
            <person name="Kalra D."/>
            <person name="Klinner C."/>
            <person name="Konig C."/>
            <person name="Kovar C."/>
            <person name="Kroll A.R."/>
            <person name="Kuwar S.S."/>
            <person name="Lee S.L."/>
            <person name="Lehman R."/>
            <person name="Li K."/>
            <person name="Li Z."/>
            <person name="Liang H."/>
            <person name="Lovelace S."/>
            <person name="Lu Z."/>
            <person name="Mansfield J.H."/>
            <person name="McCulloch K.J."/>
            <person name="Mathew T."/>
            <person name="Morton B."/>
            <person name="Muzny D.M."/>
            <person name="Neunemann D."/>
            <person name="Ongeri F."/>
            <person name="Pauchet Y."/>
            <person name="Pu L.L."/>
            <person name="Pyrousis I."/>
            <person name="Rao X.J."/>
            <person name="Redding A."/>
            <person name="Roesel C."/>
            <person name="Sanchez-Gracia A."/>
            <person name="Schaack S."/>
            <person name="Shukla A."/>
            <person name="Tetreau G."/>
            <person name="Wang Y."/>
            <person name="Xiong G.H."/>
            <person name="Traut W."/>
            <person name="Walsh T.K."/>
            <person name="Worley K.C."/>
            <person name="Wu D."/>
            <person name="Wu W."/>
            <person name="Wu Y.Q."/>
            <person name="Zhang X."/>
            <person name="Zou Z."/>
            <person name="Zucker H."/>
            <person name="Briscoe A.D."/>
            <person name="Burmester T."/>
            <person name="Clem R.J."/>
            <person name="Feyereisen R."/>
            <person name="Grimmelikhuijzen C.J.P."/>
            <person name="Hamodrakas S.J."/>
            <person name="Hansson B.S."/>
            <person name="Huguet E."/>
            <person name="Jermiin L.S."/>
            <person name="Lan Q."/>
            <person name="Lehman H.K."/>
            <person name="Lorenzen M."/>
            <person name="Merzendorfer H."/>
            <person name="Michalopoulos I."/>
            <person name="Morton D.B."/>
            <person name="Muthukrishnan S."/>
            <person name="Oakeshott J.G."/>
            <person name="Palmer W."/>
            <person name="Park Y."/>
            <person name="Passarelli A.L."/>
            <person name="Rozas J."/>
            <person name="Schwartz L.M."/>
            <person name="Smith W."/>
            <person name="Southgate A."/>
            <person name="Vilcinskas A."/>
            <person name="Vogt R."/>
            <person name="Wang P."/>
            <person name="Werren J."/>
            <person name="Yu X.Q."/>
            <person name="Zhou J.J."/>
            <person name="Brown S.J."/>
            <person name="Scherer S.E."/>
            <person name="Richards S."/>
            <person name="Blissard G.W."/>
        </authorList>
    </citation>
    <scope>NUCLEOTIDE SEQUENCE</scope>
</reference>
<accession>A0A922CPT5</accession>
<feature type="coiled-coil region" evidence="1">
    <location>
        <begin position="332"/>
        <end position="402"/>
    </location>
</feature>
<sequence length="605" mass="70233">MKISDEKAAQLESALKQAQSKTWSLERTVQQLHEQNQKMQTDFDKELNTLTESIKENTTHLEEIAQVREKLQSEKKDLEKSLSELSEYYNESLKNIKQELNANIASLKETEQKYFEEVESKKMLQSKVESLSSQLLDWELRYKDISKLCQEKEMQLNKITNIQKELDSTKKELGLANLEIENYRNRLINQGQAIEEIKRELNETIESDKTVKNDLSKKDEYISELEKKLLLLEQQLQESEAKMEIYENQLSSLKNHICKLQEDFGEFDNLSDLHDMINQQRAKLLEATRQNGELAEALQKKDIELDNHIEKINDLGQCLEQRDGVIKMISGKEEEQANIIKLLRNNLEMRAQADTDLTQQLVEKNAEIESLITNVDTRKQQISQLEKIILTLEEQTRRASKQKKADQDKICLLEQKIAELEAYHNITKNNNIEQPADALDSLLKDLENELGGPLDSQLSVKDPEYLIPNNQYCGDRKLNKLKKYECNNDAVYRADHESVPTKIVMGNFVKKTYISSKEDQYKGDNLDRKKAITNMDTQKWITAHGPGINVYADPPSLKENYTPRSRAPVDLTNESFIKHNLQFLSPTQLREEKKCKMFKLAGHRL</sequence>
<evidence type="ECO:0000313" key="3">
    <source>
        <dbReference type="Proteomes" id="UP000791440"/>
    </source>
</evidence>
<keyword evidence="1" id="KW-0175">Coiled coil</keyword>
<dbReference type="Proteomes" id="UP000791440">
    <property type="component" value="Unassembled WGS sequence"/>
</dbReference>
<dbReference type="EMBL" id="JH668450">
    <property type="protein sequence ID" value="KAG6453816.1"/>
    <property type="molecule type" value="Genomic_DNA"/>
</dbReference>
<comment type="caution">
    <text evidence="2">The sequence shown here is derived from an EMBL/GenBank/DDBJ whole genome shotgun (WGS) entry which is preliminary data.</text>
</comment>
<feature type="coiled-coil region" evidence="1">
    <location>
        <begin position="1"/>
        <end position="117"/>
    </location>
</feature>
<name>A0A922CPT5_MANSE</name>
<evidence type="ECO:0000256" key="1">
    <source>
        <dbReference type="SAM" id="Coils"/>
    </source>
</evidence>
<proteinExistence type="predicted"/>
<gene>
    <name evidence="2" type="ORF">O3G_MSEX008352</name>
</gene>
<dbReference type="AlphaFoldDB" id="A0A922CPT5"/>
<keyword evidence="3" id="KW-1185">Reference proteome</keyword>
<evidence type="ECO:0000313" key="2">
    <source>
        <dbReference type="EMBL" id="KAG6453816.1"/>
    </source>
</evidence>
<protein>
    <submittedName>
        <fullName evidence="2">Uncharacterized protein</fullName>
    </submittedName>
</protein>
<organism evidence="2 3">
    <name type="scientific">Manduca sexta</name>
    <name type="common">Tobacco hawkmoth</name>
    <name type="synonym">Tobacco hornworm</name>
    <dbReference type="NCBI Taxonomy" id="7130"/>
    <lineage>
        <taxon>Eukaryota</taxon>
        <taxon>Metazoa</taxon>
        <taxon>Ecdysozoa</taxon>
        <taxon>Arthropoda</taxon>
        <taxon>Hexapoda</taxon>
        <taxon>Insecta</taxon>
        <taxon>Pterygota</taxon>
        <taxon>Neoptera</taxon>
        <taxon>Endopterygota</taxon>
        <taxon>Lepidoptera</taxon>
        <taxon>Glossata</taxon>
        <taxon>Ditrysia</taxon>
        <taxon>Bombycoidea</taxon>
        <taxon>Sphingidae</taxon>
        <taxon>Sphinginae</taxon>
        <taxon>Sphingini</taxon>
        <taxon>Manduca</taxon>
    </lineage>
</organism>
<reference evidence="2" key="2">
    <citation type="submission" date="2020-12" db="EMBL/GenBank/DDBJ databases">
        <authorList>
            <person name="Kanost M."/>
        </authorList>
    </citation>
    <scope>NUCLEOTIDE SEQUENCE</scope>
</reference>